<name>A0ABS1R604_9SPHI</name>
<dbReference type="RefSeq" id="WP_202103051.1">
    <property type="nucleotide sequence ID" value="NZ_JAERTY010000005.1"/>
</dbReference>
<organism evidence="1 2">
    <name type="scientific">Sphingobacterium faecale</name>
    <dbReference type="NCBI Taxonomy" id="2803775"/>
    <lineage>
        <taxon>Bacteria</taxon>
        <taxon>Pseudomonadati</taxon>
        <taxon>Bacteroidota</taxon>
        <taxon>Sphingobacteriia</taxon>
        <taxon>Sphingobacteriales</taxon>
        <taxon>Sphingobacteriaceae</taxon>
        <taxon>Sphingobacterium</taxon>
    </lineage>
</organism>
<sequence>MKNSPLSNEQITALGVTLKERFEKNKSRHPTLNWEEVWKRVSSAPDKIVSLYHMELTEGQPDVIGYDEKKSEYLFCDCAPESPKGRRSICYDQQALDSRKEHKPKHSAVAMATEMGIELLTESEYQQLQLLGDFDLKTSSWLHTPDEVRSLGGAIFGDKRYKRTFIYHNGAESYYAARAFRGILRV</sequence>
<dbReference type="InterPro" id="IPR025352">
    <property type="entry name" value="DUF4256"/>
</dbReference>
<evidence type="ECO:0000313" key="1">
    <source>
        <dbReference type="EMBL" id="MBL1409301.1"/>
    </source>
</evidence>
<comment type="caution">
    <text evidence="1">The sequence shown here is derived from an EMBL/GenBank/DDBJ whole genome shotgun (WGS) entry which is preliminary data.</text>
</comment>
<reference evidence="1 2" key="1">
    <citation type="submission" date="2021-01" db="EMBL/GenBank/DDBJ databases">
        <title>C459-1 draft genome sequence.</title>
        <authorList>
            <person name="Zhang X.-F."/>
        </authorList>
    </citation>
    <scope>NUCLEOTIDE SEQUENCE [LARGE SCALE GENOMIC DNA]</scope>
    <source>
        <strain evidence="2">C459-1</strain>
    </source>
</reference>
<dbReference type="EMBL" id="JAERTY010000005">
    <property type="protein sequence ID" value="MBL1409301.1"/>
    <property type="molecule type" value="Genomic_DNA"/>
</dbReference>
<keyword evidence="2" id="KW-1185">Reference proteome</keyword>
<protein>
    <submittedName>
        <fullName evidence="1">DUF4256 domain-containing protein</fullName>
    </submittedName>
</protein>
<evidence type="ECO:0000313" key="2">
    <source>
        <dbReference type="Proteomes" id="UP000625283"/>
    </source>
</evidence>
<accession>A0ABS1R604</accession>
<dbReference type="Proteomes" id="UP000625283">
    <property type="component" value="Unassembled WGS sequence"/>
</dbReference>
<dbReference type="Pfam" id="PF14066">
    <property type="entry name" value="DUF4256"/>
    <property type="match status" value="1"/>
</dbReference>
<gene>
    <name evidence="1" type="ORF">JKG61_11115</name>
</gene>
<proteinExistence type="predicted"/>